<dbReference type="Proteomes" id="UP000028582">
    <property type="component" value="Unassembled WGS sequence"/>
</dbReference>
<dbReference type="AlphaFoldDB" id="A0A081AWB3"/>
<reference evidence="1 2" key="1">
    <citation type="submission" date="2013-11" db="EMBL/GenBank/DDBJ databases">
        <title>The Genome Sequence of Phytophthora parasitica P1976.</title>
        <authorList>
            <consortium name="The Broad Institute Genomics Platform"/>
            <person name="Russ C."/>
            <person name="Tyler B."/>
            <person name="Panabieres F."/>
            <person name="Shan W."/>
            <person name="Tripathy S."/>
            <person name="Grunwald N."/>
            <person name="Machado M."/>
            <person name="Johnson C.S."/>
            <person name="Walker B."/>
            <person name="Young S."/>
            <person name="Zeng Q."/>
            <person name="Gargeya S."/>
            <person name="Fitzgerald M."/>
            <person name="Haas B."/>
            <person name="Abouelleil A."/>
            <person name="Allen A.W."/>
            <person name="Alvarado L."/>
            <person name="Arachchi H.M."/>
            <person name="Berlin A.M."/>
            <person name="Chapman S.B."/>
            <person name="Gainer-Dewar J."/>
            <person name="Goldberg J."/>
            <person name="Griggs A."/>
            <person name="Gujja S."/>
            <person name="Hansen M."/>
            <person name="Howarth C."/>
            <person name="Imamovic A."/>
            <person name="Ireland A."/>
            <person name="Larimer J."/>
            <person name="McCowan C."/>
            <person name="Murphy C."/>
            <person name="Pearson M."/>
            <person name="Poon T.W."/>
            <person name="Priest M."/>
            <person name="Roberts A."/>
            <person name="Saif S."/>
            <person name="Shea T."/>
            <person name="Sisk P."/>
            <person name="Sykes S."/>
            <person name="Wortman J."/>
            <person name="Nusbaum C."/>
            <person name="Birren B."/>
        </authorList>
    </citation>
    <scope>NUCLEOTIDE SEQUENCE [LARGE SCALE GENOMIC DNA]</scope>
    <source>
        <strain evidence="1 2">P1976</strain>
    </source>
</reference>
<gene>
    <name evidence="1" type="ORF">F444_02752</name>
</gene>
<protein>
    <submittedName>
        <fullName evidence="1">Uncharacterized protein</fullName>
    </submittedName>
</protein>
<proteinExistence type="predicted"/>
<evidence type="ECO:0000313" key="2">
    <source>
        <dbReference type="Proteomes" id="UP000028582"/>
    </source>
</evidence>
<sequence length="31" mass="3686">MTNVSRLREYEETKLIGMKEKQMGLEISKDK</sequence>
<accession>A0A081AWB3</accession>
<organism evidence="1 2">
    <name type="scientific">Phytophthora nicotianae P1976</name>
    <dbReference type="NCBI Taxonomy" id="1317066"/>
    <lineage>
        <taxon>Eukaryota</taxon>
        <taxon>Sar</taxon>
        <taxon>Stramenopiles</taxon>
        <taxon>Oomycota</taxon>
        <taxon>Peronosporomycetes</taxon>
        <taxon>Peronosporales</taxon>
        <taxon>Peronosporaceae</taxon>
        <taxon>Phytophthora</taxon>
    </lineage>
</organism>
<comment type="caution">
    <text evidence="1">The sequence shown here is derived from an EMBL/GenBank/DDBJ whole genome shotgun (WGS) entry which is preliminary data.</text>
</comment>
<dbReference type="EMBL" id="ANJA01000546">
    <property type="protein sequence ID" value="ETO83174.1"/>
    <property type="molecule type" value="Genomic_DNA"/>
</dbReference>
<name>A0A081AWB3_PHYNI</name>
<evidence type="ECO:0000313" key="1">
    <source>
        <dbReference type="EMBL" id="ETO83174.1"/>
    </source>
</evidence>